<dbReference type="AlphaFoldDB" id="A0A7Y2H2V4"/>
<dbReference type="NCBIfam" id="TIGR04183">
    <property type="entry name" value="Por_Secre_tail"/>
    <property type="match status" value="1"/>
</dbReference>
<name>A0A7Y2H2V4_UNCEI</name>
<feature type="domain" description="FlgD/Vpr Ig-like" evidence="1">
    <location>
        <begin position="163"/>
        <end position="223"/>
    </location>
</feature>
<sequence>GYYYARVYGASGAINQGYTLTLDPPANGTPSVIVTDPPSGTHPVLASKETYTIQWQTSDPEANDTWVTVYVNRQPVLDGNEIQLETSVNTQGALGFHIFNTAEFDLGTYYVYCEVTDGGTKSGSWAPGTLYLVDPVTGIGNEQGITQNVLLPNAPNPFYSSTTLRLQLAAPNQVQWRIYDLAGRQVREIFTGFMPEGQHVMTWDGRDSSGQEVAGGIYFNTVVVGNEKNVSKIVRVQ</sequence>
<dbReference type="Proteomes" id="UP000547674">
    <property type="component" value="Unassembled WGS sequence"/>
</dbReference>
<reference evidence="2 3" key="1">
    <citation type="submission" date="2020-03" db="EMBL/GenBank/DDBJ databases">
        <title>Metabolic flexibility allows generalist bacteria to become dominant in a frequently disturbed ecosystem.</title>
        <authorList>
            <person name="Chen Y.-J."/>
            <person name="Leung P.M."/>
            <person name="Bay S.K."/>
            <person name="Hugenholtz P."/>
            <person name="Kessler A.J."/>
            <person name="Shelley G."/>
            <person name="Waite D.W."/>
            <person name="Cook P.L."/>
            <person name="Greening C."/>
        </authorList>
    </citation>
    <scope>NUCLEOTIDE SEQUENCE [LARGE SCALE GENOMIC DNA]</scope>
    <source>
        <strain evidence="2">SS_bin_28</strain>
    </source>
</reference>
<protein>
    <submittedName>
        <fullName evidence="2">T9SS type A sorting domain-containing protein</fullName>
    </submittedName>
</protein>
<dbReference type="Gene3D" id="2.60.40.4070">
    <property type="match status" value="1"/>
</dbReference>
<proteinExistence type="predicted"/>
<evidence type="ECO:0000313" key="2">
    <source>
        <dbReference type="EMBL" id="NNF07504.1"/>
    </source>
</evidence>
<dbReference type="InterPro" id="IPR025965">
    <property type="entry name" value="FlgD/Vpr_Ig-like"/>
</dbReference>
<gene>
    <name evidence="2" type="ORF">HKN21_12150</name>
</gene>
<organism evidence="2 3">
    <name type="scientific">Eiseniibacteriota bacterium</name>
    <dbReference type="NCBI Taxonomy" id="2212470"/>
    <lineage>
        <taxon>Bacteria</taxon>
        <taxon>Candidatus Eiseniibacteriota</taxon>
    </lineage>
</organism>
<dbReference type="EMBL" id="JABDJR010000489">
    <property type="protein sequence ID" value="NNF07504.1"/>
    <property type="molecule type" value="Genomic_DNA"/>
</dbReference>
<evidence type="ECO:0000313" key="3">
    <source>
        <dbReference type="Proteomes" id="UP000547674"/>
    </source>
</evidence>
<feature type="non-terminal residue" evidence="2">
    <location>
        <position position="1"/>
    </location>
</feature>
<dbReference type="Pfam" id="PF13860">
    <property type="entry name" value="FlgD_ig"/>
    <property type="match status" value="1"/>
</dbReference>
<comment type="caution">
    <text evidence="2">The sequence shown here is derived from an EMBL/GenBank/DDBJ whole genome shotgun (WGS) entry which is preliminary data.</text>
</comment>
<evidence type="ECO:0000259" key="1">
    <source>
        <dbReference type="Pfam" id="PF13860"/>
    </source>
</evidence>
<dbReference type="InterPro" id="IPR026444">
    <property type="entry name" value="Secre_tail"/>
</dbReference>
<accession>A0A7Y2H2V4</accession>